<dbReference type="PANTHER" id="PTHR10539:SF0">
    <property type="entry name" value="26S PROTEASOME NON-ATPASE REGULATORY SUBUNIT 13"/>
    <property type="match status" value="1"/>
</dbReference>
<dbReference type="GO" id="GO:0008541">
    <property type="term" value="C:proteasome regulatory particle, lid subcomplex"/>
    <property type="evidence" value="ECO:0007669"/>
    <property type="project" value="TreeGrafter"/>
</dbReference>
<proteinExistence type="predicted"/>
<dbReference type="GO" id="GO:0005634">
    <property type="term" value="C:nucleus"/>
    <property type="evidence" value="ECO:0007669"/>
    <property type="project" value="TreeGrafter"/>
</dbReference>
<keyword evidence="1" id="KW-0175">Coiled coil</keyword>
<reference evidence="3" key="1">
    <citation type="journal article" date="2013" name="PLoS Genet.">
        <title>The genome of Spraguea lophii and the basis of host-microsporidian interactions.</title>
        <authorList>
            <person name="Campbell S.E."/>
            <person name="Williams T.A."/>
            <person name="Yousuf A."/>
            <person name="Soanes D.M."/>
            <person name="Paszkiewicz K.H."/>
            <person name="Williams B.A.P."/>
        </authorList>
    </citation>
    <scope>NUCLEOTIDE SEQUENCE [LARGE SCALE GENOMIC DNA]</scope>
    <source>
        <strain evidence="3">42_110</strain>
    </source>
</reference>
<dbReference type="Proteomes" id="UP000014978">
    <property type="component" value="Unassembled WGS sequence"/>
</dbReference>
<dbReference type="GO" id="GO:0005829">
    <property type="term" value="C:cytosol"/>
    <property type="evidence" value="ECO:0007669"/>
    <property type="project" value="TreeGrafter"/>
</dbReference>
<organism evidence="2 3">
    <name type="scientific">Spraguea lophii (strain 42_110)</name>
    <name type="common">Microsporidian parasite</name>
    <dbReference type="NCBI Taxonomy" id="1358809"/>
    <lineage>
        <taxon>Eukaryota</taxon>
        <taxon>Fungi</taxon>
        <taxon>Fungi incertae sedis</taxon>
        <taxon>Microsporidia</taxon>
        <taxon>Spragueidae</taxon>
        <taxon>Spraguea</taxon>
    </lineage>
</organism>
<dbReference type="AlphaFoldDB" id="S7XGK3"/>
<evidence type="ECO:0000256" key="1">
    <source>
        <dbReference type="SAM" id="Coils"/>
    </source>
</evidence>
<dbReference type="OrthoDB" id="1093at2759"/>
<dbReference type="InterPro" id="IPR035298">
    <property type="entry name" value="PSMD13"/>
</dbReference>
<dbReference type="InParanoid" id="S7XGK3"/>
<dbReference type="PANTHER" id="PTHR10539">
    <property type="entry name" value="26S PROTEASOME NON-ATPASE REGULATORY SUBUNIT 13"/>
    <property type="match status" value="1"/>
</dbReference>
<accession>S7XGK3</accession>
<gene>
    <name evidence="2" type="ORF">SLOPH_2403</name>
</gene>
<dbReference type="GO" id="GO:0006511">
    <property type="term" value="P:ubiquitin-dependent protein catabolic process"/>
    <property type="evidence" value="ECO:0007669"/>
    <property type="project" value="TreeGrafter"/>
</dbReference>
<dbReference type="STRING" id="1358809.S7XGK3"/>
<sequence length="315" mass="37818">MLHHYLKMKQWAQLSDQCISDIENNKDITSVKSFYSNELMEIISRIPPLDFCVGAYLLTKHMSDKEGLELINNLLSEIDKSMNKDMNYRAFKLYLLISKAEIESRMGKNIETEMYQWLRDDMHERERKHYYNVAYDFFISIKNYEEAYKISKQMKDKYKILYSAIVSEGIFFNEQIEINDKKLQNIYDMLRSGNIDYIMENKSLVLEYYAEYDEILIKAYIIALCNMCFNSDERVLLFDHISEELKIEYKDVVNLIIKTMGLGLIEGEIDEEHNVFRIKRIRERMLENEELMKLKNRYSRWREKVSKALNAMENK</sequence>
<dbReference type="FunCoup" id="S7XGK3">
    <property type="interactions" value="296"/>
</dbReference>
<name>S7XGK3_SPRLO</name>
<protein>
    <submittedName>
        <fullName evidence="2">Uncharacterized protein</fullName>
    </submittedName>
</protein>
<dbReference type="OMA" id="KVIATME"/>
<keyword evidence="3" id="KW-1185">Reference proteome</keyword>
<dbReference type="HOGENOM" id="CLU_073111_0_0_1"/>
<comment type="caution">
    <text evidence="2">The sequence shown here is derived from an EMBL/GenBank/DDBJ whole genome shotgun (WGS) entry which is preliminary data.</text>
</comment>
<evidence type="ECO:0000313" key="3">
    <source>
        <dbReference type="Proteomes" id="UP000014978"/>
    </source>
</evidence>
<dbReference type="VEuPathDB" id="MicrosporidiaDB:SLOPH_2403"/>
<feature type="coiled-coil region" evidence="1">
    <location>
        <begin position="284"/>
        <end position="311"/>
    </location>
</feature>
<evidence type="ECO:0000313" key="2">
    <source>
        <dbReference type="EMBL" id="EPR78164.1"/>
    </source>
</evidence>
<dbReference type="GO" id="GO:0005198">
    <property type="term" value="F:structural molecule activity"/>
    <property type="evidence" value="ECO:0007669"/>
    <property type="project" value="TreeGrafter"/>
</dbReference>
<dbReference type="EMBL" id="ATCN01000980">
    <property type="protein sequence ID" value="EPR78164.1"/>
    <property type="molecule type" value="Genomic_DNA"/>
</dbReference>